<dbReference type="InterPro" id="IPR041354">
    <property type="entry name" value="4PPT_N"/>
</dbReference>
<dbReference type="Pfam" id="PF17837">
    <property type="entry name" value="4PPT_N"/>
    <property type="match status" value="1"/>
</dbReference>
<dbReference type="InterPro" id="IPR008278">
    <property type="entry name" value="4-PPantetheinyl_Trfase_dom"/>
</dbReference>
<protein>
    <submittedName>
        <fullName evidence="4">4'-phosphopantetheinyl transferase superfamily protein</fullName>
    </submittedName>
</protein>
<dbReference type="Proteomes" id="UP001163878">
    <property type="component" value="Chromosome"/>
</dbReference>
<dbReference type="EMBL" id="CP107567">
    <property type="protein sequence ID" value="UYQ60937.1"/>
    <property type="molecule type" value="Genomic_DNA"/>
</dbReference>
<organism evidence="4 5">
    <name type="scientific">Streptomyces peucetius</name>
    <dbReference type="NCBI Taxonomy" id="1950"/>
    <lineage>
        <taxon>Bacteria</taxon>
        <taxon>Bacillati</taxon>
        <taxon>Actinomycetota</taxon>
        <taxon>Actinomycetes</taxon>
        <taxon>Kitasatosporales</taxon>
        <taxon>Streptomycetaceae</taxon>
        <taxon>Streptomyces</taxon>
    </lineage>
</organism>
<dbReference type="PANTHER" id="PTHR38096:SF1">
    <property type="entry name" value="ENTEROBACTIN SYNTHASE COMPONENT D"/>
    <property type="match status" value="1"/>
</dbReference>
<evidence type="ECO:0000313" key="4">
    <source>
        <dbReference type="EMBL" id="UYQ60937.1"/>
    </source>
</evidence>
<proteinExistence type="predicted"/>
<dbReference type="InterPro" id="IPR003542">
    <property type="entry name" value="Enbac_synth_compD-like"/>
</dbReference>
<dbReference type="Pfam" id="PF01648">
    <property type="entry name" value="ACPS"/>
    <property type="match status" value="1"/>
</dbReference>
<feature type="domain" description="4'-phosphopantetheinyl transferase" evidence="2">
    <location>
        <begin position="103"/>
        <end position="181"/>
    </location>
</feature>
<evidence type="ECO:0000259" key="3">
    <source>
        <dbReference type="Pfam" id="PF17837"/>
    </source>
</evidence>
<dbReference type="RefSeq" id="WP_264242143.1">
    <property type="nucleotide sequence ID" value="NZ_CP107567.1"/>
</dbReference>
<evidence type="ECO:0000259" key="2">
    <source>
        <dbReference type="Pfam" id="PF01648"/>
    </source>
</evidence>
<keyword evidence="1 4" id="KW-0808">Transferase</keyword>
<reference evidence="4" key="1">
    <citation type="submission" date="2022-10" db="EMBL/GenBank/DDBJ databases">
        <title>Cytochrome P450 Catalyzes Benzene Ring Formation in the Biosynthesis of Trialkyl-Substituted Aromatic Polyketides.</title>
        <authorList>
            <person name="Zhao E."/>
            <person name="Ge H."/>
        </authorList>
    </citation>
    <scope>NUCLEOTIDE SEQUENCE</scope>
    <source>
        <strain evidence="4">NA0869</strain>
    </source>
</reference>
<dbReference type="GO" id="GO:0016740">
    <property type="term" value="F:transferase activity"/>
    <property type="evidence" value="ECO:0007669"/>
    <property type="project" value="UniProtKB-KW"/>
</dbReference>
<dbReference type="SUPFAM" id="SSF56214">
    <property type="entry name" value="4'-phosphopantetheinyl transferase"/>
    <property type="match status" value="1"/>
</dbReference>
<dbReference type="PRINTS" id="PR01399">
    <property type="entry name" value="ENTSNTHTASED"/>
</dbReference>
<dbReference type="PANTHER" id="PTHR38096">
    <property type="entry name" value="ENTEROBACTIN SYNTHASE COMPONENT D"/>
    <property type="match status" value="1"/>
</dbReference>
<sequence>MIAELVPAEVAAVQYFGDPDVTPPVFAQEAALVERALISRRAEFRTVRACAREAMGQLGFAPVPILHGAQGEPLWPAGLVGSMAHCAGYRVAVLARAEEFAMIGVDAEPDEACPDEGIRELIAGPAELAMLARLAESHPDIAWDRLLFSAKECVYKAWYPLARRWLGFEHAAVVLEPETETFTAHLLAPGPVVNDVRLTVLRGRWAARHGLIVTAITVPATGGRSASAGSIATGSEFLRDVRA</sequence>
<gene>
    <name evidence="4" type="ORF">OGH68_05250</name>
</gene>
<evidence type="ECO:0000313" key="5">
    <source>
        <dbReference type="Proteomes" id="UP001163878"/>
    </source>
</evidence>
<dbReference type="InterPro" id="IPR037143">
    <property type="entry name" value="4-PPantetheinyl_Trfase_dom_sf"/>
</dbReference>
<feature type="domain" description="4'-phosphopantetheinyl transferase N-terminal" evidence="3">
    <location>
        <begin position="28"/>
        <end position="95"/>
    </location>
</feature>
<accession>A0ABY6I4K6</accession>
<name>A0ABY6I4K6_STRPE</name>
<evidence type="ECO:0000256" key="1">
    <source>
        <dbReference type="ARBA" id="ARBA00022679"/>
    </source>
</evidence>
<keyword evidence="5" id="KW-1185">Reference proteome</keyword>